<keyword evidence="8" id="KW-0368">Histidine biosynthesis</keyword>
<dbReference type="PANTHER" id="PTHR42945">
    <property type="entry name" value="HISTIDINE BIOSYNTHESIS BIFUNCTIONAL PROTEIN"/>
    <property type="match status" value="1"/>
</dbReference>
<gene>
    <name evidence="11" type="ORF">UFOPK2766_02334</name>
    <name evidence="12" type="ORF">UFOPK3519_01545</name>
</gene>
<dbReference type="GO" id="GO:0000105">
    <property type="term" value="P:L-histidine biosynthetic process"/>
    <property type="evidence" value="ECO:0007669"/>
    <property type="project" value="UniProtKB-UniPathway"/>
</dbReference>
<dbReference type="Pfam" id="PF01502">
    <property type="entry name" value="PRA-CH"/>
    <property type="match status" value="1"/>
</dbReference>
<sequence>MPESASPESPSPESPSPESATPESATPESGSPAVTPIEVRAEDLAQVRYNTDGLVAAIVTDIETKDVLMMAWMNEESLQMSLEQGRTVFWSRSRQELWRKGDTSGDRQFIRSASYDCDGDTLLFVVEQEGSGACHTGNYSCFFRAFGA</sequence>
<dbReference type="AlphaFoldDB" id="A0A6J6UUY2"/>
<dbReference type="GO" id="GO:0004636">
    <property type="term" value="F:phosphoribosyl-ATP diphosphatase activity"/>
    <property type="evidence" value="ECO:0007669"/>
    <property type="project" value="UniProtKB-ARBA"/>
</dbReference>
<dbReference type="Gene3D" id="3.10.20.810">
    <property type="entry name" value="Phosphoribosyl-AMP cyclohydrolase"/>
    <property type="match status" value="1"/>
</dbReference>
<dbReference type="EMBL" id="CAFBMG010000154">
    <property type="protein sequence ID" value="CAB4913184.1"/>
    <property type="molecule type" value="Genomic_DNA"/>
</dbReference>
<evidence type="ECO:0000256" key="5">
    <source>
        <dbReference type="ARBA" id="ARBA00022490"/>
    </source>
</evidence>
<evidence type="ECO:0000256" key="6">
    <source>
        <dbReference type="ARBA" id="ARBA00022605"/>
    </source>
</evidence>
<dbReference type="NCBIfam" id="NF000768">
    <property type="entry name" value="PRK00051.1"/>
    <property type="match status" value="1"/>
</dbReference>
<evidence type="ECO:0000313" key="12">
    <source>
        <dbReference type="EMBL" id="CAB4913184.1"/>
    </source>
</evidence>
<name>A0A6J6UUY2_9ZZZZ</name>
<organism evidence="11">
    <name type="scientific">freshwater metagenome</name>
    <dbReference type="NCBI Taxonomy" id="449393"/>
    <lineage>
        <taxon>unclassified sequences</taxon>
        <taxon>metagenomes</taxon>
        <taxon>ecological metagenomes</taxon>
    </lineage>
</organism>
<comment type="pathway">
    <text evidence="2">Amino-acid biosynthesis; L-histidine biosynthesis; L-histidine from 5-phospho-alpha-D-ribose 1-diphosphate: step 3/9.</text>
</comment>
<feature type="compositionally biased region" description="Low complexity" evidence="9">
    <location>
        <begin position="16"/>
        <end position="29"/>
    </location>
</feature>
<dbReference type="UniPathway" id="UPA00031">
    <property type="reaction ID" value="UER00008"/>
</dbReference>
<dbReference type="InterPro" id="IPR026660">
    <property type="entry name" value="PRA-CH"/>
</dbReference>
<feature type="domain" description="Phosphoribosyl-AMP cyclohydrolase" evidence="10">
    <location>
        <begin position="69"/>
        <end position="143"/>
    </location>
</feature>
<protein>
    <recommendedName>
        <fullName evidence="4">Histidine biosynthesis bifunctional protein HisIE</fullName>
        <ecNumber evidence="3">3.5.4.19</ecNumber>
    </recommendedName>
</protein>
<evidence type="ECO:0000256" key="1">
    <source>
        <dbReference type="ARBA" id="ARBA00000024"/>
    </source>
</evidence>
<evidence type="ECO:0000256" key="2">
    <source>
        <dbReference type="ARBA" id="ARBA00005169"/>
    </source>
</evidence>
<evidence type="ECO:0000256" key="4">
    <source>
        <dbReference type="ARBA" id="ARBA00017720"/>
    </source>
</evidence>
<comment type="catalytic activity">
    <reaction evidence="1">
        <text>1-(5-phospho-beta-D-ribosyl)-5'-AMP + H2O = 1-(5-phospho-beta-D-ribosyl)-5-[(5-phospho-beta-D-ribosylamino)methylideneamino]imidazole-4-carboxamide</text>
        <dbReference type="Rhea" id="RHEA:20049"/>
        <dbReference type="ChEBI" id="CHEBI:15377"/>
        <dbReference type="ChEBI" id="CHEBI:58435"/>
        <dbReference type="ChEBI" id="CHEBI:59457"/>
        <dbReference type="EC" id="3.5.4.19"/>
    </reaction>
</comment>
<dbReference type="GO" id="GO:0004635">
    <property type="term" value="F:phosphoribosyl-AMP cyclohydrolase activity"/>
    <property type="evidence" value="ECO:0007669"/>
    <property type="project" value="UniProtKB-EC"/>
</dbReference>
<dbReference type="EC" id="3.5.4.19" evidence="3"/>
<dbReference type="PANTHER" id="PTHR42945:SF1">
    <property type="entry name" value="HISTIDINE BIOSYNTHESIS BIFUNCTIONAL PROTEIN HIS7"/>
    <property type="match status" value="1"/>
</dbReference>
<keyword evidence="6" id="KW-0028">Amino-acid biosynthesis</keyword>
<evidence type="ECO:0000256" key="3">
    <source>
        <dbReference type="ARBA" id="ARBA00012721"/>
    </source>
</evidence>
<evidence type="ECO:0000256" key="8">
    <source>
        <dbReference type="ARBA" id="ARBA00023102"/>
    </source>
</evidence>
<evidence type="ECO:0000256" key="9">
    <source>
        <dbReference type="SAM" id="MobiDB-lite"/>
    </source>
</evidence>
<reference evidence="11" key="1">
    <citation type="submission" date="2020-05" db="EMBL/GenBank/DDBJ databases">
        <authorList>
            <person name="Chiriac C."/>
            <person name="Salcher M."/>
            <person name="Ghai R."/>
            <person name="Kavagutti S V."/>
        </authorList>
    </citation>
    <scope>NUCLEOTIDE SEQUENCE</scope>
</reference>
<dbReference type="EMBL" id="CAEZYU010000180">
    <property type="protein sequence ID" value="CAB4762905.1"/>
    <property type="molecule type" value="Genomic_DNA"/>
</dbReference>
<evidence type="ECO:0000256" key="7">
    <source>
        <dbReference type="ARBA" id="ARBA00022801"/>
    </source>
</evidence>
<evidence type="ECO:0000259" key="10">
    <source>
        <dbReference type="Pfam" id="PF01502"/>
    </source>
</evidence>
<dbReference type="InterPro" id="IPR002496">
    <property type="entry name" value="PRib_AMP_CycHydrolase_dom"/>
</dbReference>
<keyword evidence="7" id="KW-0378">Hydrolase</keyword>
<evidence type="ECO:0000313" key="11">
    <source>
        <dbReference type="EMBL" id="CAB4762905.1"/>
    </source>
</evidence>
<keyword evidence="5" id="KW-0963">Cytoplasm</keyword>
<dbReference type="SUPFAM" id="SSF141734">
    <property type="entry name" value="HisI-like"/>
    <property type="match status" value="1"/>
</dbReference>
<proteinExistence type="inferred from homology"/>
<feature type="region of interest" description="Disordered" evidence="9">
    <location>
        <begin position="1"/>
        <end position="34"/>
    </location>
</feature>
<dbReference type="FunFam" id="3.10.20.810:FF:000001">
    <property type="entry name" value="Histidine biosynthesis bifunctional protein HisIE"/>
    <property type="match status" value="1"/>
</dbReference>
<dbReference type="InterPro" id="IPR038019">
    <property type="entry name" value="PRib_AMP_CycHydrolase_sf"/>
</dbReference>
<accession>A0A6J6UUY2</accession>
<dbReference type="HAMAP" id="MF_01021">
    <property type="entry name" value="HisI"/>
    <property type="match status" value="1"/>
</dbReference>